<reference evidence="3" key="1">
    <citation type="submission" date="2019-10" db="EMBL/GenBank/DDBJ databases">
        <authorList>
            <consortium name="DOE Joint Genome Institute"/>
            <person name="Kuo A."/>
            <person name="Miyauchi S."/>
            <person name="Kiss E."/>
            <person name="Drula E."/>
            <person name="Kohler A."/>
            <person name="Sanchez-Garcia M."/>
            <person name="Andreopoulos B."/>
            <person name="Barry K.W."/>
            <person name="Bonito G."/>
            <person name="Buee M."/>
            <person name="Carver A."/>
            <person name="Chen C."/>
            <person name="Cichocki N."/>
            <person name="Clum A."/>
            <person name="Culley D."/>
            <person name="Crous P.W."/>
            <person name="Fauchery L."/>
            <person name="Girlanda M."/>
            <person name="Hayes R."/>
            <person name="Keri Z."/>
            <person name="LaButti K."/>
            <person name="Lipzen A."/>
            <person name="Lombard V."/>
            <person name="Magnuson J."/>
            <person name="Maillard F."/>
            <person name="Morin E."/>
            <person name="Murat C."/>
            <person name="Nolan M."/>
            <person name="Ohm R."/>
            <person name="Pangilinan J."/>
            <person name="Pereira M."/>
            <person name="Perotto S."/>
            <person name="Peter M."/>
            <person name="Riley R."/>
            <person name="Sitrit Y."/>
            <person name="Stielow B."/>
            <person name="Szollosi G."/>
            <person name="Zifcakova L."/>
            <person name="Stursova M."/>
            <person name="Spatafora J.W."/>
            <person name="Tedersoo L."/>
            <person name="Vaario L.-M."/>
            <person name="Yamada A."/>
            <person name="Yan M."/>
            <person name="Wang P."/>
            <person name="Xu J."/>
            <person name="Bruns T."/>
            <person name="Baldrian P."/>
            <person name="Vilgalys R."/>
            <person name="Henrissat B."/>
            <person name="Grigoriev I.V."/>
            <person name="Hibbett D."/>
            <person name="Nagy L.G."/>
            <person name="Martin F.M."/>
        </authorList>
    </citation>
    <scope>NUCLEOTIDE SEQUENCE</scope>
    <source>
        <strain evidence="3">Prilba</strain>
    </source>
</reference>
<keyword evidence="2" id="KW-0732">Signal</keyword>
<reference evidence="3" key="2">
    <citation type="journal article" date="2020" name="Nat. Commun.">
        <title>Large-scale genome sequencing of mycorrhizal fungi provides insights into the early evolution of symbiotic traits.</title>
        <authorList>
            <person name="Miyauchi S."/>
            <person name="Kiss E."/>
            <person name="Kuo A."/>
            <person name="Drula E."/>
            <person name="Kohler A."/>
            <person name="Sanchez-Garcia M."/>
            <person name="Morin E."/>
            <person name="Andreopoulos B."/>
            <person name="Barry K.W."/>
            <person name="Bonito G."/>
            <person name="Buee M."/>
            <person name="Carver A."/>
            <person name="Chen C."/>
            <person name="Cichocki N."/>
            <person name="Clum A."/>
            <person name="Culley D."/>
            <person name="Crous P.W."/>
            <person name="Fauchery L."/>
            <person name="Girlanda M."/>
            <person name="Hayes R.D."/>
            <person name="Keri Z."/>
            <person name="LaButti K."/>
            <person name="Lipzen A."/>
            <person name="Lombard V."/>
            <person name="Magnuson J."/>
            <person name="Maillard F."/>
            <person name="Murat C."/>
            <person name="Nolan M."/>
            <person name="Ohm R.A."/>
            <person name="Pangilinan J."/>
            <person name="Pereira M.F."/>
            <person name="Perotto S."/>
            <person name="Peter M."/>
            <person name="Pfister S."/>
            <person name="Riley R."/>
            <person name="Sitrit Y."/>
            <person name="Stielow J.B."/>
            <person name="Szollosi G."/>
            <person name="Zifcakova L."/>
            <person name="Stursova M."/>
            <person name="Spatafora J.W."/>
            <person name="Tedersoo L."/>
            <person name="Vaario L.M."/>
            <person name="Yamada A."/>
            <person name="Yan M."/>
            <person name="Wang P."/>
            <person name="Xu J."/>
            <person name="Bruns T."/>
            <person name="Baldrian P."/>
            <person name="Vilgalys R."/>
            <person name="Dunand C."/>
            <person name="Henrissat B."/>
            <person name="Grigoriev I.V."/>
            <person name="Hibbett D."/>
            <person name="Nagy L.G."/>
            <person name="Martin F.M."/>
        </authorList>
    </citation>
    <scope>NUCLEOTIDE SEQUENCE</scope>
    <source>
        <strain evidence="3">Prilba</strain>
    </source>
</reference>
<dbReference type="EMBL" id="WHVB01000155">
    <property type="protein sequence ID" value="KAF8460787.1"/>
    <property type="molecule type" value="Genomic_DNA"/>
</dbReference>
<organism evidence="3 5">
    <name type="scientific">Russula ochroleuca</name>
    <dbReference type="NCBI Taxonomy" id="152965"/>
    <lineage>
        <taxon>Eukaryota</taxon>
        <taxon>Fungi</taxon>
        <taxon>Dikarya</taxon>
        <taxon>Basidiomycota</taxon>
        <taxon>Agaricomycotina</taxon>
        <taxon>Agaricomycetes</taxon>
        <taxon>Russulales</taxon>
        <taxon>Russulaceae</taxon>
        <taxon>Russula</taxon>
    </lineage>
</organism>
<keyword evidence="1" id="KW-0812">Transmembrane</keyword>
<evidence type="ECO:0000313" key="4">
    <source>
        <dbReference type="EMBL" id="KAF8468732.1"/>
    </source>
</evidence>
<evidence type="ECO:0000313" key="3">
    <source>
        <dbReference type="EMBL" id="KAF8460787.1"/>
    </source>
</evidence>
<feature type="transmembrane region" description="Helical" evidence="1">
    <location>
        <begin position="34"/>
        <end position="53"/>
    </location>
</feature>
<feature type="signal peptide" evidence="2">
    <location>
        <begin position="1"/>
        <end position="18"/>
    </location>
</feature>
<accession>A0A9P5MM12</accession>
<feature type="chain" id="PRO_5040711278" evidence="2">
    <location>
        <begin position="19"/>
        <end position="54"/>
    </location>
</feature>
<evidence type="ECO:0000256" key="2">
    <source>
        <dbReference type="SAM" id="SignalP"/>
    </source>
</evidence>
<dbReference type="Proteomes" id="UP000759537">
    <property type="component" value="Unassembled WGS sequence"/>
</dbReference>
<sequence length="54" mass="5822">MRISALILFFALPAAAYAAVYRQHFSDPKDKCSVPAIVVSVIGIPVVICRANMS</sequence>
<gene>
    <name evidence="4" type="ORF">DFH94DRAFT_775681</name>
    <name evidence="3" type="ORF">DFH94DRAFT_790253</name>
</gene>
<dbReference type="AlphaFoldDB" id="A0A9P5MM12"/>
<dbReference type="EMBL" id="WHVB01000030">
    <property type="protein sequence ID" value="KAF8468732.1"/>
    <property type="molecule type" value="Genomic_DNA"/>
</dbReference>
<name>A0A9P5MM12_9AGAM</name>
<keyword evidence="1" id="KW-1133">Transmembrane helix</keyword>
<evidence type="ECO:0000313" key="5">
    <source>
        <dbReference type="Proteomes" id="UP000759537"/>
    </source>
</evidence>
<comment type="caution">
    <text evidence="3">The sequence shown here is derived from an EMBL/GenBank/DDBJ whole genome shotgun (WGS) entry which is preliminary data.</text>
</comment>
<keyword evidence="5" id="KW-1185">Reference proteome</keyword>
<proteinExistence type="predicted"/>
<protein>
    <submittedName>
        <fullName evidence="3">Uncharacterized protein</fullName>
    </submittedName>
</protein>
<evidence type="ECO:0000256" key="1">
    <source>
        <dbReference type="SAM" id="Phobius"/>
    </source>
</evidence>
<keyword evidence="1" id="KW-0472">Membrane</keyword>